<dbReference type="AlphaFoldDB" id="A0A0A9BWK4"/>
<dbReference type="EMBL" id="GBRH01230224">
    <property type="protein sequence ID" value="JAD67671.1"/>
    <property type="molecule type" value="Transcribed_RNA"/>
</dbReference>
<organism evidence="1">
    <name type="scientific">Arundo donax</name>
    <name type="common">Giant reed</name>
    <name type="synonym">Donax arundinaceus</name>
    <dbReference type="NCBI Taxonomy" id="35708"/>
    <lineage>
        <taxon>Eukaryota</taxon>
        <taxon>Viridiplantae</taxon>
        <taxon>Streptophyta</taxon>
        <taxon>Embryophyta</taxon>
        <taxon>Tracheophyta</taxon>
        <taxon>Spermatophyta</taxon>
        <taxon>Magnoliopsida</taxon>
        <taxon>Liliopsida</taxon>
        <taxon>Poales</taxon>
        <taxon>Poaceae</taxon>
        <taxon>PACMAD clade</taxon>
        <taxon>Arundinoideae</taxon>
        <taxon>Arundineae</taxon>
        <taxon>Arundo</taxon>
    </lineage>
</organism>
<reference evidence="1" key="1">
    <citation type="submission" date="2014-09" db="EMBL/GenBank/DDBJ databases">
        <authorList>
            <person name="Magalhaes I.L.F."/>
            <person name="Oliveira U."/>
            <person name="Santos F.R."/>
            <person name="Vidigal T.H.D.A."/>
            <person name="Brescovit A.D."/>
            <person name="Santos A.J."/>
        </authorList>
    </citation>
    <scope>NUCLEOTIDE SEQUENCE</scope>
    <source>
        <tissue evidence="1">Shoot tissue taken approximately 20 cm above the soil surface</tissue>
    </source>
</reference>
<reference evidence="1" key="2">
    <citation type="journal article" date="2015" name="Data Brief">
        <title>Shoot transcriptome of the giant reed, Arundo donax.</title>
        <authorList>
            <person name="Barrero R.A."/>
            <person name="Guerrero F.D."/>
            <person name="Moolhuijzen P."/>
            <person name="Goolsby J.A."/>
            <person name="Tidwell J."/>
            <person name="Bellgard S.E."/>
            <person name="Bellgard M.I."/>
        </authorList>
    </citation>
    <scope>NUCLEOTIDE SEQUENCE</scope>
    <source>
        <tissue evidence="1">Shoot tissue taken approximately 20 cm above the soil surface</tissue>
    </source>
</reference>
<proteinExistence type="predicted"/>
<accession>A0A0A9BWK4</accession>
<evidence type="ECO:0000313" key="1">
    <source>
        <dbReference type="EMBL" id="JAD67671.1"/>
    </source>
</evidence>
<sequence>MQVVSLCQSLWKMQAVT</sequence>
<protein>
    <submittedName>
        <fullName evidence="1">Uncharacterized protein</fullName>
    </submittedName>
</protein>
<name>A0A0A9BWK4_ARUDO</name>